<dbReference type="EMBL" id="QJNU01000763">
    <property type="protein sequence ID" value="RYO86919.1"/>
    <property type="molecule type" value="Genomic_DNA"/>
</dbReference>
<dbReference type="PANTHER" id="PTHR42060:SF1">
    <property type="entry name" value="NHL REPEAT-CONTAINING PROTEIN"/>
    <property type="match status" value="1"/>
</dbReference>
<dbReference type="Gene3D" id="2.120.10.30">
    <property type="entry name" value="TolB, C-terminal domain"/>
    <property type="match status" value="1"/>
</dbReference>
<evidence type="ECO:0008006" key="3">
    <source>
        <dbReference type="Google" id="ProtNLM"/>
    </source>
</evidence>
<comment type="caution">
    <text evidence="1">The sequence shown here is derived from an EMBL/GenBank/DDBJ whole genome shotgun (WGS) entry which is preliminary data.</text>
</comment>
<dbReference type="OrthoDB" id="5233393at2759"/>
<dbReference type="InterPro" id="IPR052998">
    <property type="entry name" value="Hetero-Diels-Alderase-like"/>
</dbReference>
<sequence length="332" mass="36310">MAADDSVPEVLLLTNLPKNGWYEGSTTRPNGHILATRILEPELHDFDPEQPDEPPRVVHTFPEANSALYVAPLKGCHDEYVVYTAYVEFDSLEISNYIVWRVAFKGYDDEHPTVTRMAILPDAGCCMGCLSVTERTLLISDSYKDHIWLLDISTGRISIFLADDTMRKTGDGKTGRFGICAMRINGDYIWFANASAGTLCRIPIAFEDDGAGWDIRTTGSVEIIADDVPNTNGLVLMKDASAAYCVDYNDGILRQVKIDPTTGKGETRVIEEDLISPTVMELVHGQSDGKPKLGVICCGKLDDSSSSLEGRGSISVTETITISTEEGDESIS</sequence>
<protein>
    <recommendedName>
        <fullName evidence="3">SMP-30/Gluconolactonase/LRE-like region domain-containing protein</fullName>
    </recommendedName>
</protein>
<dbReference type="SUPFAM" id="SSF63829">
    <property type="entry name" value="Calcium-dependent phosphotriesterase"/>
    <property type="match status" value="1"/>
</dbReference>
<dbReference type="Proteomes" id="UP000293360">
    <property type="component" value="Unassembled WGS sequence"/>
</dbReference>
<name>A0A4Q4SYI2_9PEZI</name>
<accession>A0A4Q4SYI2</accession>
<keyword evidence="2" id="KW-1185">Reference proteome</keyword>
<dbReference type="AlphaFoldDB" id="A0A4Q4SYI2"/>
<gene>
    <name evidence="1" type="ORF">DL764_008936</name>
</gene>
<dbReference type="InterPro" id="IPR011042">
    <property type="entry name" value="6-blade_b-propeller_TolB-like"/>
</dbReference>
<proteinExistence type="predicted"/>
<organism evidence="1 2">
    <name type="scientific">Monosporascus ibericus</name>
    <dbReference type="NCBI Taxonomy" id="155417"/>
    <lineage>
        <taxon>Eukaryota</taxon>
        <taxon>Fungi</taxon>
        <taxon>Dikarya</taxon>
        <taxon>Ascomycota</taxon>
        <taxon>Pezizomycotina</taxon>
        <taxon>Sordariomycetes</taxon>
        <taxon>Xylariomycetidae</taxon>
        <taxon>Xylariales</taxon>
        <taxon>Xylariales incertae sedis</taxon>
        <taxon>Monosporascus</taxon>
    </lineage>
</organism>
<dbReference type="PANTHER" id="PTHR42060">
    <property type="entry name" value="NHL REPEAT-CONTAINING PROTEIN-RELATED"/>
    <property type="match status" value="1"/>
</dbReference>
<evidence type="ECO:0000313" key="1">
    <source>
        <dbReference type="EMBL" id="RYO86919.1"/>
    </source>
</evidence>
<reference evidence="1 2" key="1">
    <citation type="submission" date="2018-06" db="EMBL/GenBank/DDBJ databases">
        <title>Complete Genomes of Monosporascus.</title>
        <authorList>
            <person name="Robinson A.J."/>
            <person name="Natvig D.O."/>
        </authorList>
    </citation>
    <scope>NUCLEOTIDE SEQUENCE [LARGE SCALE GENOMIC DNA]</scope>
    <source>
        <strain evidence="1 2">CBS 110550</strain>
    </source>
</reference>
<evidence type="ECO:0000313" key="2">
    <source>
        <dbReference type="Proteomes" id="UP000293360"/>
    </source>
</evidence>